<feature type="compositionally biased region" description="Polar residues" evidence="1">
    <location>
        <begin position="99"/>
        <end position="117"/>
    </location>
</feature>
<feature type="domain" description="DRBM" evidence="2">
    <location>
        <begin position="9"/>
        <end position="82"/>
    </location>
</feature>
<sequence length="328" mass="36086">MSQFSIQTAKNTLQEYMSKYHLELPVYRSETVESSRFPVAFQSTVSVSLSNTDPSLDREATGPECAQKKMSQKAAALEMLKLMDAEGFIADECATPSSIRESRASQSLDRGYTSPSVSGVRPFVRSGTPGPFGVPTQRTVEQKTSLTLNGGRVTIPLNGAQPTVVVMLDPSEWEEREGLLATIERVYQEFPSISVQRLAVSLQPHSSSMVRGVHEVVLSCVDADEPISVSDILHPLLYMVQVAGEIRGLTCRHQIHPIVLILRPDVSADEMADWLGSVINSPAFPNLHLVSMGCITPGHGRESLERVTDTAERVRDILKTYQQASERF</sequence>
<organism evidence="3 4">
    <name type="scientific">Kipferlia bialata</name>
    <dbReference type="NCBI Taxonomy" id="797122"/>
    <lineage>
        <taxon>Eukaryota</taxon>
        <taxon>Metamonada</taxon>
        <taxon>Carpediemonas-like organisms</taxon>
        <taxon>Kipferlia</taxon>
    </lineage>
</organism>
<evidence type="ECO:0000313" key="4">
    <source>
        <dbReference type="Proteomes" id="UP000265618"/>
    </source>
</evidence>
<dbReference type="Pfam" id="PF00035">
    <property type="entry name" value="dsrm"/>
    <property type="match status" value="1"/>
</dbReference>
<evidence type="ECO:0000256" key="1">
    <source>
        <dbReference type="SAM" id="MobiDB-lite"/>
    </source>
</evidence>
<keyword evidence="4" id="KW-1185">Reference proteome</keyword>
<evidence type="ECO:0000259" key="2">
    <source>
        <dbReference type="Pfam" id="PF00035"/>
    </source>
</evidence>
<name>A0A9K3GDJ2_9EUKA</name>
<gene>
    <name evidence="3" type="ORF">KIPB_000529</name>
</gene>
<dbReference type="InterPro" id="IPR014720">
    <property type="entry name" value="dsRBD_dom"/>
</dbReference>
<protein>
    <recommendedName>
        <fullName evidence="2">DRBM domain-containing protein</fullName>
    </recommendedName>
</protein>
<dbReference type="Proteomes" id="UP000265618">
    <property type="component" value="Unassembled WGS sequence"/>
</dbReference>
<accession>A0A9K3GDJ2</accession>
<feature type="region of interest" description="Disordered" evidence="1">
    <location>
        <begin position="99"/>
        <end position="136"/>
    </location>
</feature>
<dbReference type="SUPFAM" id="SSF54768">
    <property type="entry name" value="dsRNA-binding domain-like"/>
    <property type="match status" value="1"/>
</dbReference>
<proteinExistence type="predicted"/>
<dbReference type="AlphaFoldDB" id="A0A9K3GDJ2"/>
<dbReference type="EMBL" id="BDIP01000062">
    <property type="protein sequence ID" value="GIQ79829.1"/>
    <property type="molecule type" value="Genomic_DNA"/>
</dbReference>
<dbReference type="Gene3D" id="3.30.160.20">
    <property type="match status" value="1"/>
</dbReference>
<comment type="caution">
    <text evidence="3">The sequence shown here is derived from an EMBL/GenBank/DDBJ whole genome shotgun (WGS) entry which is preliminary data.</text>
</comment>
<reference evidence="3 4" key="1">
    <citation type="journal article" date="2018" name="PLoS ONE">
        <title>The draft genome of Kipferlia bialata reveals reductive genome evolution in fornicate parasites.</title>
        <authorList>
            <person name="Tanifuji G."/>
            <person name="Takabayashi S."/>
            <person name="Kume K."/>
            <person name="Takagi M."/>
            <person name="Nakayama T."/>
            <person name="Kamikawa R."/>
            <person name="Inagaki Y."/>
            <person name="Hashimoto T."/>
        </authorList>
    </citation>
    <scope>NUCLEOTIDE SEQUENCE [LARGE SCALE GENOMIC DNA]</scope>
    <source>
        <strain evidence="3">NY0173</strain>
    </source>
</reference>
<evidence type="ECO:0000313" key="3">
    <source>
        <dbReference type="EMBL" id="GIQ79829.1"/>
    </source>
</evidence>